<protein>
    <submittedName>
        <fullName evidence="1">Uncharacterized protein</fullName>
    </submittedName>
</protein>
<accession>A0ABT6WPW6</accession>
<dbReference type="EMBL" id="JASCTH010000016">
    <property type="protein sequence ID" value="MDI6101793.1"/>
    <property type="molecule type" value="Genomic_DNA"/>
</dbReference>
<comment type="caution">
    <text evidence="1">The sequence shown here is derived from an EMBL/GenBank/DDBJ whole genome shotgun (WGS) entry which is preliminary data.</text>
</comment>
<dbReference type="RefSeq" id="WP_282762778.1">
    <property type="nucleotide sequence ID" value="NZ_JASCTH010000016.1"/>
</dbReference>
<organism evidence="1 2">
    <name type="scientific">Actinoplanes sandaracinus</name>
    <dbReference type="NCBI Taxonomy" id="3045177"/>
    <lineage>
        <taxon>Bacteria</taxon>
        <taxon>Bacillati</taxon>
        <taxon>Actinomycetota</taxon>
        <taxon>Actinomycetes</taxon>
        <taxon>Micromonosporales</taxon>
        <taxon>Micromonosporaceae</taxon>
        <taxon>Actinoplanes</taxon>
    </lineage>
</organism>
<keyword evidence="2" id="KW-1185">Reference proteome</keyword>
<gene>
    <name evidence="1" type="ORF">QLQ12_24530</name>
</gene>
<reference evidence="1 2" key="1">
    <citation type="submission" date="2023-05" db="EMBL/GenBank/DDBJ databases">
        <title>Actinoplanes sp. NEAU-A12 genome sequencing.</title>
        <authorList>
            <person name="Wang Z.-S."/>
        </authorList>
    </citation>
    <scope>NUCLEOTIDE SEQUENCE [LARGE SCALE GENOMIC DNA]</scope>
    <source>
        <strain evidence="1 2">NEAU-A12</strain>
    </source>
</reference>
<evidence type="ECO:0000313" key="2">
    <source>
        <dbReference type="Proteomes" id="UP001241758"/>
    </source>
</evidence>
<evidence type="ECO:0000313" key="1">
    <source>
        <dbReference type="EMBL" id="MDI6101793.1"/>
    </source>
</evidence>
<sequence>MTAAAKVVALSAMEEYATRNGAARLYRDSACTIQVDLDDSHFPVSYFESLSLETLVGLTTLQFFSPDIRDEK</sequence>
<name>A0ABT6WPW6_9ACTN</name>
<proteinExistence type="predicted"/>
<dbReference type="Proteomes" id="UP001241758">
    <property type="component" value="Unassembled WGS sequence"/>
</dbReference>